<comment type="caution">
    <text evidence="2">The sequence shown here is derived from an EMBL/GenBank/DDBJ whole genome shotgun (WGS) entry which is preliminary data.</text>
</comment>
<dbReference type="AlphaFoldDB" id="A0A812K2U7"/>
<dbReference type="EMBL" id="CAJNDS010000569">
    <property type="protein sequence ID" value="CAE7219313.1"/>
    <property type="molecule type" value="Genomic_DNA"/>
</dbReference>
<evidence type="ECO:0000259" key="1">
    <source>
        <dbReference type="PROSITE" id="PS50105"/>
    </source>
</evidence>
<accession>A0A812K2U7</accession>
<sequence>MPVASLRTGTRQWTFDSANFQARRPAGNGCSVQDGALPHVVTRHVQGSVATLVSYIMQEGVRQLDSTDGIRTTDLHVNSGHATSYYIIPVKLMKSQLAPAAGHASRYAHGEEELRGNDSTVPDMTGGAESFAYFAPAGYTSSAWEKDCQDQLDPEPEPIATAEMPEPPRCRRWGRAKAKAAEAQAEEDQAAEAQAEVIPEVLLNTGVACVEALRAPVDPGQWSTEDVVQWLTEAESGKFQRYIQVFREKGIDGQALRSLTSARLKEELCMTELGPRKALALAIQKLFAA</sequence>
<gene>
    <name evidence="2" type="ORF">SNAT2548_LOCUS7940</name>
</gene>
<dbReference type="InterPro" id="IPR013761">
    <property type="entry name" value="SAM/pointed_sf"/>
</dbReference>
<name>A0A812K2U7_9DINO</name>
<reference evidence="2" key="1">
    <citation type="submission" date="2021-02" db="EMBL/GenBank/DDBJ databases">
        <authorList>
            <person name="Dougan E. K."/>
            <person name="Rhodes N."/>
            <person name="Thang M."/>
            <person name="Chan C."/>
        </authorList>
    </citation>
    <scope>NUCLEOTIDE SEQUENCE</scope>
</reference>
<organism evidence="2 3">
    <name type="scientific">Symbiodinium natans</name>
    <dbReference type="NCBI Taxonomy" id="878477"/>
    <lineage>
        <taxon>Eukaryota</taxon>
        <taxon>Sar</taxon>
        <taxon>Alveolata</taxon>
        <taxon>Dinophyceae</taxon>
        <taxon>Suessiales</taxon>
        <taxon>Symbiodiniaceae</taxon>
        <taxon>Symbiodinium</taxon>
    </lineage>
</organism>
<dbReference type="Proteomes" id="UP000604046">
    <property type="component" value="Unassembled WGS sequence"/>
</dbReference>
<dbReference type="Gene3D" id="1.10.150.50">
    <property type="entry name" value="Transcription Factor, Ets-1"/>
    <property type="match status" value="1"/>
</dbReference>
<feature type="domain" description="SAM" evidence="1">
    <location>
        <begin position="222"/>
        <end position="289"/>
    </location>
</feature>
<protein>
    <recommendedName>
        <fullName evidence="1">SAM domain-containing protein</fullName>
    </recommendedName>
</protein>
<proteinExistence type="predicted"/>
<evidence type="ECO:0000313" key="3">
    <source>
        <dbReference type="Proteomes" id="UP000604046"/>
    </source>
</evidence>
<dbReference type="SMART" id="SM00454">
    <property type="entry name" value="SAM"/>
    <property type="match status" value="1"/>
</dbReference>
<keyword evidence="3" id="KW-1185">Reference proteome</keyword>
<dbReference type="InterPro" id="IPR001660">
    <property type="entry name" value="SAM"/>
</dbReference>
<dbReference type="SUPFAM" id="SSF47769">
    <property type="entry name" value="SAM/Pointed domain"/>
    <property type="match status" value="1"/>
</dbReference>
<dbReference type="Pfam" id="PF00536">
    <property type="entry name" value="SAM_1"/>
    <property type="match status" value="1"/>
</dbReference>
<dbReference type="OrthoDB" id="6133291at2759"/>
<evidence type="ECO:0000313" key="2">
    <source>
        <dbReference type="EMBL" id="CAE7219313.1"/>
    </source>
</evidence>
<dbReference type="CDD" id="cd09487">
    <property type="entry name" value="SAM_superfamily"/>
    <property type="match status" value="1"/>
</dbReference>
<dbReference type="PROSITE" id="PS50105">
    <property type="entry name" value="SAM_DOMAIN"/>
    <property type="match status" value="1"/>
</dbReference>